<dbReference type="InterPro" id="IPR001129">
    <property type="entry name" value="Membr-assoc_MAPEG"/>
</dbReference>
<dbReference type="InterPro" id="IPR023352">
    <property type="entry name" value="MAPEG-like_dom_sf"/>
</dbReference>
<protein>
    <recommendedName>
        <fullName evidence="7">Membrane-associated proteins in eicosanoid and glutathione metabolism</fullName>
    </recommendedName>
</protein>
<dbReference type="PANTHER" id="PTHR35814">
    <property type="match status" value="1"/>
</dbReference>
<dbReference type="AlphaFoldDB" id="A0A066WAW9"/>
<dbReference type="RefSeq" id="XP_013244598.1">
    <property type="nucleotide sequence ID" value="XM_013389144.1"/>
</dbReference>
<dbReference type="HOGENOM" id="CLU_134926_0_0_1"/>
<evidence type="ECO:0000313" key="5">
    <source>
        <dbReference type="EMBL" id="KDN50846.1"/>
    </source>
</evidence>
<reference evidence="5 6" key="1">
    <citation type="submission" date="2014-05" db="EMBL/GenBank/DDBJ databases">
        <title>Draft genome sequence of a rare smut relative, Tilletiaria anomala UBC 951.</title>
        <authorList>
            <consortium name="DOE Joint Genome Institute"/>
            <person name="Toome M."/>
            <person name="Kuo A."/>
            <person name="Henrissat B."/>
            <person name="Lipzen A."/>
            <person name="Tritt A."/>
            <person name="Yoshinaga Y."/>
            <person name="Zane M."/>
            <person name="Barry K."/>
            <person name="Grigoriev I.V."/>
            <person name="Spatafora J.W."/>
            <person name="Aimea M.C."/>
        </authorList>
    </citation>
    <scope>NUCLEOTIDE SEQUENCE [LARGE SCALE GENOMIC DNA]</scope>
    <source>
        <strain evidence="5 6">UBC 951</strain>
    </source>
</reference>
<keyword evidence="2" id="KW-0812">Transmembrane</keyword>
<dbReference type="Pfam" id="PF01124">
    <property type="entry name" value="MAPEG"/>
    <property type="match status" value="1"/>
</dbReference>
<keyword evidence="4" id="KW-0472">Membrane</keyword>
<gene>
    <name evidence="5" type="ORF">K437DRAFT_255017</name>
</gene>
<keyword evidence="3" id="KW-1133">Transmembrane helix</keyword>
<dbReference type="InParanoid" id="A0A066WAW9"/>
<sequence>MPLFVLSPASLAHSALFAGYYSYLTANVMSLRVKTGIFLGQGDADSIRQKGRTDTPSPREVEKLKRAVRAQGNFAEGTPFAFFLLFLAELNGAPTSLVHGGYLTLFTARILHGFFGIQDESTAALGRPIGTIVTLLVTSGAGLYNLNLGWEPLKSFLGFK</sequence>
<evidence type="ECO:0000256" key="4">
    <source>
        <dbReference type="ARBA" id="ARBA00023136"/>
    </source>
</evidence>
<dbReference type="GO" id="GO:0016020">
    <property type="term" value="C:membrane"/>
    <property type="evidence" value="ECO:0007669"/>
    <property type="project" value="UniProtKB-SubCell"/>
</dbReference>
<organism evidence="5 6">
    <name type="scientific">Tilletiaria anomala (strain ATCC 24038 / CBS 436.72 / UBC 951)</name>
    <dbReference type="NCBI Taxonomy" id="1037660"/>
    <lineage>
        <taxon>Eukaryota</taxon>
        <taxon>Fungi</taxon>
        <taxon>Dikarya</taxon>
        <taxon>Basidiomycota</taxon>
        <taxon>Ustilaginomycotina</taxon>
        <taxon>Exobasidiomycetes</taxon>
        <taxon>Georgefischeriales</taxon>
        <taxon>Tilletiariaceae</taxon>
        <taxon>Tilletiaria</taxon>
    </lineage>
</organism>
<evidence type="ECO:0000313" key="6">
    <source>
        <dbReference type="Proteomes" id="UP000027361"/>
    </source>
</evidence>
<dbReference type="OMA" id="SHANFVE"/>
<evidence type="ECO:0000256" key="3">
    <source>
        <dbReference type="ARBA" id="ARBA00022989"/>
    </source>
</evidence>
<proteinExistence type="predicted"/>
<dbReference type="Gene3D" id="1.20.120.550">
    <property type="entry name" value="Membrane associated eicosanoid/glutathione metabolism-like domain"/>
    <property type="match status" value="1"/>
</dbReference>
<dbReference type="Proteomes" id="UP000027361">
    <property type="component" value="Unassembled WGS sequence"/>
</dbReference>
<accession>A0A066WAW9</accession>
<dbReference type="OrthoDB" id="19091at2759"/>
<evidence type="ECO:0008006" key="7">
    <source>
        <dbReference type="Google" id="ProtNLM"/>
    </source>
</evidence>
<dbReference type="SUPFAM" id="SSF161084">
    <property type="entry name" value="MAPEG domain-like"/>
    <property type="match status" value="1"/>
</dbReference>
<comment type="subcellular location">
    <subcellularLocation>
        <location evidence="1">Membrane</location>
    </subcellularLocation>
</comment>
<dbReference type="GeneID" id="25264046"/>
<keyword evidence="6" id="KW-1185">Reference proteome</keyword>
<evidence type="ECO:0000256" key="2">
    <source>
        <dbReference type="ARBA" id="ARBA00022692"/>
    </source>
</evidence>
<dbReference type="EMBL" id="JMSN01000018">
    <property type="protein sequence ID" value="KDN50846.1"/>
    <property type="molecule type" value="Genomic_DNA"/>
</dbReference>
<dbReference type="PANTHER" id="PTHR35814:SF1">
    <property type="entry name" value="GLUTATHIONE S-TRANSFERASE-RELATED"/>
    <property type="match status" value="1"/>
</dbReference>
<comment type="caution">
    <text evidence="5">The sequence shown here is derived from an EMBL/GenBank/DDBJ whole genome shotgun (WGS) entry which is preliminary data.</text>
</comment>
<name>A0A066WAW9_TILAU</name>
<dbReference type="STRING" id="1037660.A0A066WAW9"/>
<evidence type="ECO:0000256" key="1">
    <source>
        <dbReference type="ARBA" id="ARBA00004370"/>
    </source>
</evidence>